<name>A0A444J3Q9_9BACT</name>
<feature type="non-terminal residue" evidence="3">
    <location>
        <position position="162"/>
    </location>
</feature>
<dbReference type="Gene3D" id="2.60.200.20">
    <property type="match status" value="1"/>
</dbReference>
<dbReference type="Proteomes" id="UP000288086">
    <property type="component" value="Unassembled WGS sequence"/>
</dbReference>
<dbReference type="Pfam" id="PF00498">
    <property type="entry name" value="FHA"/>
    <property type="match status" value="1"/>
</dbReference>
<dbReference type="CDD" id="cd00060">
    <property type="entry name" value="FHA"/>
    <property type="match status" value="1"/>
</dbReference>
<sequence length="162" mass="17954">MNIPAIKIQLIHIDGPLKGKIHEFSEDVLLLGRHPECHIVFPETCAAISRKHAEIRREGNRFKLVDTSTNGTLVNGKQQKEVFLKNGDVLILAEKNGPKVSFLTTTGPADDKKSKVPRQKKIQPEPLPAMRPAQTPEQPIVPPPSRRPLPKEPLATVAKSFV</sequence>
<evidence type="ECO:0000256" key="1">
    <source>
        <dbReference type="SAM" id="MobiDB-lite"/>
    </source>
</evidence>
<protein>
    <submittedName>
        <fullName evidence="3">FHA domain-containing protein</fullName>
    </submittedName>
</protein>
<dbReference type="InterPro" id="IPR000253">
    <property type="entry name" value="FHA_dom"/>
</dbReference>
<dbReference type="PROSITE" id="PS50006">
    <property type="entry name" value="FHA_DOMAIN"/>
    <property type="match status" value="1"/>
</dbReference>
<keyword evidence="4" id="KW-1185">Reference proteome</keyword>
<accession>A0A444J3Q9</accession>
<feature type="domain" description="FHA" evidence="2">
    <location>
        <begin position="29"/>
        <end position="79"/>
    </location>
</feature>
<evidence type="ECO:0000259" key="2">
    <source>
        <dbReference type="PROSITE" id="PS50006"/>
    </source>
</evidence>
<evidence type="ECO:0000313" key="3">
    <source>
        <dbReference type="EMBL" id="RWX47540.1"/>
    </source>
</evidence>
<proteinExistence type="predicted"/>
<dbReference type="SMART" id="SM00240">
    <property type="entry name" value="FHA"/>
    <property type="match status" value="1"/>
</dbReference>
<dbReference type="SUPFAM" id="SSF49879">
    <property type="entry name" value="SMAD/FHA domain"/>
    <property type="match status" value="1"/>
</dbReference>
<organism evidence="3 4">
    <name type="scientific">Candidatus Electrothrix communis</name>
    <dbReference type="NCBI Taxonomy" id="1859133"/>
    <lineage>
        <taxon>Bacteria</taxon>
        <taxon>Pseudomonadati</taxon>
        <taxon>Thermodesulfobacteriota</taxon>
        <taxon>Desulfobulbia</taxon>
        <taxon>Desulfobulbales</taxon>
        <taxon>Desulfobulbaceae</taxon>
        <taxon>Candidatus Electrothrix</taxon>
    </lineage>
</organism>
<feature type="region of interest" description="Disordered" evidence="1">
    <location>
        <begin position="101"/>
        <end position="162"/>
    </location>
</feature>
<dbReference type="AlphaFoldDB" id="A0A444J3Q9"/>
<gene>
    <name evidence="3" type="ORF">VT98_12163</name>
</gene>
<evidence type="ECO:0000313" key="4">
    <source>
        <dbReference type="Proteomes" id="UP000288086"/>
    </source>
</evidence>
<dbReference type="EMBL" id="MTKP01000216">
    <property type="protein sequence ID" value="RWX47540.1"/>
    <property type="molecule type" value="Genomic_DNA"/>
</dbReference>
<comment type="caution">
    <text evidence="3">The sequence shown here is derived from an EMBL/GenBank/DDBJ whole genome shotgun (WGS) entry which is preliminary data.</text>
</comment>
<dbReference type="InterPro" id="IPR008984">
    <property type="entry name" value="SMAD_FHA_dom_sf"/>
</dbReference>
<reference evidence="3 4" key="1">
    <citation type="submission" date="2017-01" db="EMBL/GenBank/DDBJ databases">
        <title>The cable genome- insights into the physiology and evolution of filamentous bacteria capable of sulfide oxidation via long distance electron transfer.</title>
        <authorList>
            <person name="Schreiber L."/>
            <person name="Bjerg J.T."/>
            <person name="Boggild A."/>
            <person name="Van De Vossenberg J."/>
            <person name="Meysman F."/>
            <person name="Nielsen L.P."/>
            <person name="Schramm A."/>
            <person name="Kjeldsen K.U."/>
        </authorList>
    </citation>
    <scope>NUCLEOTIDE SEQUENCE [LARGE SCALE GENOMIC DNA]</scope>
    <source>
        <strain evidence="3">A1</strain>
    </source>
</reference>